<gene>
    <name evidence="4" type="ORF">CCMP2556_LOCUS29445</name>
</gene>
<proteinExistence type="predicted"/>
<name>A0ABP0NAD7_9DINO</name>
<comment type="caution">
    <text evidence="4">The sequence shown here is derived from an EMBL/GenBank/DDBJ whole genome shotgun (WGS) entry which is preliminary data.</text>
</comment>
<evidence type="ECO:0000259" key="3">
    <source>
        <dbReference type="Pfam" id="PF01569"/>
    </source>
</evidence>
<evidence type="ECO:0000256" key="2">
    <source>
        <dbReference type="SAM" id="Phobius"/>
    </source>
</evidence>
<accession>A0ABP0NAD7</accession>
<dbReference type="Gene3D" id="1.20.144.10">
    <property type="entry name" value="Phosphatidic acid phosphatase type 2/haloperoxidase"/>
    <property type="match status" value="1"/>
</dbReference>
<dbReference type="SUPFAM" id="SSF48317">
    <property type="entry name" value="Acid phosphatase/Vanadium-dependent haloperoxidase"/>
    <property type="match status" value="1"/>
</dbReference>
<feature type="compositionally biased region" description="Basic and acidic residues" evidence="1">
    <location>
        <begin position="382"/>
        <end position="399"/>
    </location>
</feature>
<feature type="compositionally biased region" description="Polar residues" evidence="1">
    <location>
        <begin position="371"/>
        <end position="380"/>
    </location>
</feature>
<dbReference type="Proteomes" id="UP001642484">
    <property type="component" value="Unassembled WGS sequence"/>
</dbReference>
<keyword evidence="2" id="KW-0472">Membrane</keyword>
<dbReference type="Pfam" id="PF01569">
    <property type="entry name" value="PAP2"/>
    <property type="match status" value="1"/>
</dbReference>
<keyword evidence="2" id="KW-1133">Transmembrane helix</keyword>
<sequence length="416" mass="47917">MGCQHLWQQEHQDCPYGFKLPFDVTWPDAAKAHSYGLPADESSEVWIFVNVLYSYVPLTVLVVHMLRLIVVRGSRELCIASVLIFTFVLNELILKQVFRHPRPEESCCTSCGMPSSHSAFALSLWGFHAYELLWRLQLRPFSWVDWEHLRESAKEAQRAAMRSWDELDALQCLLLCGFWTVLLGPVPFTRVILGDHSVEQVMIGSIVGLSSSLTVWMAARALQKSHNHQLDEDWCCGEHRLIRHNMALPLSSVRRRLQRGTPEPARREPLGREGAEEWLQWYIDKLSAEIDRCRARWGLPRPGLRAEDVHTNEPTVNIDNMCRRRRAGFKDILQHMVEETRTERAREREEAEAAAGTAADEQVEAAPPNQEVASAPTTTADPAREPLPHPPEDELYRNEEELKNFLDECEEWIRDW</sequence>
<evidence type="ECO:0000313" key="5">
    <source>
        <dbReference type="Proteomes" id="UP001642484"/>
    </source>
</evidence>
<protein>
    <recommendedName>
        <fullName evidence="3">Phosphatidic acid phosphatase type 2/haloperoxidase domain-containing protein</fullName>
    </recommendedName>
</protein>
<feature type="transmembrane region" description="Helical" evidence="2">
    <location>
        <begin position="77"/>
        <end position="98"/>
    </location>
</feature>
<evidence type="ECO:0000313" key="4">
    <source>
        <dbReference type="EMBL" id="CAK9059822.1"/>
    </source>
</evidence>
<feature type="domain" description="Phosphatidic acid phosphatase type 2/haloperoxidase" evidence="3">
    <location>
        <begin position="83"/>
        <end position="218"/>
    </location>
</feature>
<dbReference type="InterPro" id="IPR000326">
    <property type="entry name" value="PAP2/HPO"/>
</dbReference>
<dbReference type="InterPro" id="IPR036938">
    <property type="entry name" value="PAP2/HPO_sf"/>
</dbReference>
<feature type="compositionally biased region" description="Basic and acidic residues" evidence="1">
    <location>
        <begin position="341"/>
        <end position="351"/>
    </location>
</feature>
<feature type="compositionally biased region" description="Low complexity" evidence="1">
    <location>
        <begin position="353"/>
        <end position="366"/>
    </location>
</feature>
<feature type="region of interest" description="Disordered" evidence="1">
    <location>
        <begin position="341"/>
        <end position="399"/>
    </location>
</feature>
<keyword evidence="2" id="KW-0812">Transmembrane</keyword>
<dbReference type="EMBL" id="CAXAMN010021462">
    <property type="protein sequence ID" value="CAK9059822.1"/>
    <property type="molecule type" value="Genomic_DNA"/>
</dbReference>
<organism evidence="4 5">
    <name type="scientific">Durusdinium trenchii</name>
    <dbReference type="NCBI Taxonomy" id="1381693"/>
    <lineage>
        <taxon>Eukaryota</taxon>
        <taxon>Sar</taxon>
        <taxon>Alveolata</taxon>
        <taxon>Dinophyceae</taxon>
        <taxon>Suessiales</taxon>
        <taxon>Symbiodiniaceae</taxon>
        <taxon>Durusdinium</taxon>
    </lineage>
</organism>
<feature type="transmembrane region" description="Helical" evidence="2">
    <location>
        <begin position="45"/>
        <end position="70"/>
    </location>
</feature>
<evidence type="ECO:0000256" key="1">
    <source>
        <dbReference type="SAM" id="MobiDB-lite"/>
    </source>
</evidence>
<reference evidence="4 5" key="1">
    <citation type="submission" date="2024-02" db="EMBL/GenBank/DDBJ databases">
        <authorList>
            <person name="Chen Y."/>
            <person name="Shah S."/>
            <person name="Dougan E. K."/>
            <person name="Thang M."/>
            <person name="Chan C."/>
        </authorList>
    </citation>
    <scope>NUCLEOTIDE SEQUENCE [LARGE SCALE GENOMIC DNA]</scope>
</reference>
<keyword evidence="5" id="KW-1185">Reference proteome</keyword>